<sequence length="78" mass="8542">MILPIYLSETKHGDIITRLNAEPNRSAIVQAALALYYAKQGANADLLFQISGQLDSTETKIERLLASLSQLPENREGG</sequence>
<reference evidence="1" key="1">
    <citation type="submission" date="2020-03" db="EMBL/GenBank/DDBJ databases">
        <title>The deep terrestrial virosphere.</title>
        <authorList>
            <person name="Holmfeldt K."/>
            <person name="Nilsson E."/>
            <person name="Simone D."/>
            <person name="Lopez-Fernandez M."/>
            <person name="Wu X."/>
            <person name="de Brujin I."/>
            <person name="Lundin D."/>
            <person name="Andersson A."/>
            <person name="Bertilsson S."/>
            <person name="Dopson M."/>
        </authorList>
    </citation>
    <scope>NUCLEOTIDE SEQUENCE</scope>
    <source>
        <strain evidence="1">TM448B02665</strain>
    </source>
</reference>
<dbReference type="AlphaFoldDB" id="A0A6M3XUU6"/>
<dbReference type="EMBL" id="MT144938">
    <property type="protein sequence ID" value="QJI01632.1"/>
    <property type="molecule type" value="Genomic_DNA"/>
</dbReference>
<evidence type="ECO:0000313" key="1">
    <source>
        <dbReference type="EMBL" id="QJI01632.1"/>
    </source>
</evidence>
<organism evidence="1">
    <name type="scientific">viral metagenome</name>
    <dbReference type="NCBI Taxonomy" id="1070528"/>
    <lineage>
        <taxon>unclassified sequences</taxon>
        <taxon>metagenomes</taxon>
        <taxon>organismal metagenomes</taxon>
    </lineage>
</organism>
<proteinExistence type="predicted"/>
<gene>
    <name evidence="1" type="ORF">TM448B02665_0006</name>
</gene>
<name>A0A6M3XUU6_9ZZZZ</name>
<accession>A0A6M3XUU6</accession>
<protein>
    <submittedName>
        <fullName evidence="1">Uncharacterized protein</fullName>
    </submittedName>
</protein>